<accession>A0AC35UG93</accession>
<evidence type="ECO:0000313" key="2">
    <source>
        <dbReference type="WBParaSite" id="RSKR_0001126300.1"/>
    </source>
</evidence>
<dbReference type="Proteomes" id="UP000095286">
    <property type="component" value="Unplaced"/>
</dbReference>
<proteinExistence type="predicted"/>
<reference evidence="2" key="1">
    <citation type="submission" date="2016-11" db="UniProtKB">
        <authorList>
            <consortium name="WormBaseParasite"/>
        </authorList>
    </citation>
    <scope>IDENTIFICATION</scope>
    <source>
        <strain evidence="2">KR3021</strain>
    </source>
</reference>
<evidence type="ECO:0000313" key="1">
    <source>
        <dbReference type="Proteomes" id="UP000095286"/>
    </source>
</evidence>
<name>A0AC35UG93_9BILA</name>
<protein>
    <submittedName>
        <fullName evidence="2">Uncharacterized protein</fullName>
    </submittedName>
</protein>
<dbReference type="WBParaSite" id="RSKR_0001126300.1">
    <property type="protein sequence ID" value="RSKR_0001126300.1"/>
    <property type="gene ID" value="RSKR_0001126300"/>
</dbReference>
<sequence>MSMKRTDSNLTTDSVASNGSSKSMPVQEEFDCIGEDNNNGQQQVANKRLKKFLGEIGKTRSEADFFNGKPTKSVVKTFKQQNLIKLPSMENDLEAQNRINGLKMLDEVVDVASISRANKYKQ</sequence>
<organism evidence="1 2">
    <name type="scientific">Rhabditophanes sp. KR3021</name>
    <dbReference type="NCBI Taxonomy" id="114890"/>
    <lineage>
        <taxon>Eukaryota</taxon>
        <taxon>Metazoa</taxon>
        <taxon>Ecdysozoa</taxon>
        <taxon>Nematoda</taxon>
        <taxon>Chromadorea</taxon>
        <taxon>Rhabditida</taxon>
        <taxon>Tylenchina</taxon>
        <taxon>Panagrolaimomorpha</taxon>
        <taxon>Strongyloidoidea</taxon>
        <taxon>Alloionematidae</taxon>
        <taxon>Rhabditophanes</taxon>
    </lineage>
</organism>